<evidence type="ECO:0000256" key="5">
    <source>
        <dbReference type="ARBA" id="ARBA00038359"/>
    </source>
</evidence>
<proteinExistence type="inferred from homology"/>
<evidence type="ECO:0000256" key="1">
    <source>
        <dbReference type="ARBA" id="ARBA00004141"/>
    </source>
</evidence>
<dbReference type="GeneID" id="98170758"/>
<dbReference type="RefSeq" id="XP_070911536.1">
    <property type="nucleotide sequence ID" value="XM_071055435.1"/>
</dbReference>
<evidence type="ECO:0000256" key="6">
    <source>
        <dbReference type="SAM" id="Phobius"/>
    </source>
</evidence>
<keyword evidence="2 6" id="KW-0812">Transmembrane</keyword>
<name>A0ABQ0FWC5_9PEZI</name>
<evidence type="ECO:0000256" key="3">
    <source>
        <dbReference type="ARBA" id="ARBA00022989"/>
    </source>
</evidence>
<keyword evidence="4 6" id="KW-0472">Membrane</keyword>
<evidence type="ECO:0000313" key="9">
    <source>
        <dbReference type="Proteomes" id="UP001628179"/>
    </source>
</evidence>
<organism evidence="8 9">
    <name type="scientific">Madurella fahalii</name>
    <dbReference type="NCBI Taxonomy" id="1157608"/>
    <lineage>
        <taxon>Eukaryota</taxon>
        <taxon>Fungi</taxon>
        <taxon>Dikarya</taxon>
        <taxon>Ascomycota</taxon>
        <taxon>Pezizomycotina</taxon>
        <taxon>Sordariomycetes</taxon>
        <taxon>Sordariomycetidae</taxon>
        <taxon>Sordariales</taxon>
        <taxon>Sordariales incertae sedis</taxon>
        <taxon>Madurella</taxon>
    </lineage>
</organism>
<protein>
    <submittedName>
        <fullName evidence="8">Rhodopsin domain-containing protein</fullName>
    </submittedName>
</protein>
<comment type="similarity">
    <text evidence="5">Belongs to the SAT4 family.</text>
</comment>
<dbReference type="PANTHER" id="PTHR33048:SF55">
    <property type="entry name" value="INTEGRAL MEMBRANE PROTEIN"/>
    <property type="match status" value="1"/>
</dbReference>
<feature type="transmembrane region" description="Helical" evidence="6">
    <location>
        <begin position="20"/>
        <end position="42"/>
    </location>
</feature>
<keyword evidence="9" id="KW-1185">Reference proteome</keyword>
<dbReference type="InterPro" id="IPR049326">
    <property type="entry name" value="Rhodopsin_dom_fungi"/>
</dbReference>
<feature type="transmembrane region" description="Helical" evidence="6">
    <location>
        <begin position="113"/>
        <end position="130"/>
    </location>
</feature>
<dbReference type="EMBL" id="BAAFSV010000001">
    <property type="protein sequence ID" value="GAB1309803.1"/>
    <property type="molecule type" value="Genomic_DNA"/>
</dbReference>
<dbReference type="InterPro" id="IPR052337">
    <property type="entry name" value="SAT4-like"/>
</dbReference>
<accession>A0ABQ0FWC5</accession>
<comment type="subcellular location">
    <subcellularLocation>
        <location evidence="1">Membrane</location>
        <topology evidence="1">Multi-pass membrane protein</topology>
    </subcellularLocation>
</comment>
<evidence type="ECO:0000259" key="7">
    <source>
        <dbReference type="Pfam" id="PF20684"/>
    </source>
</evidence>
<feature type="transmembrane region" description="Helical" evidence="6">
    <location>
        <begin position="142"/>
        <end position="169"/>
    </location>
</feature>
<sequence>MVETQFGLGKHIWNTSLEDILMFLKIGVIGGPLTYHVATLFIKLSILNFYLRFSVERAFRSAVYFVMFVTVGYTVPNAVLVLYACRPLYAYWDILVQGASCVNFNAVFHSGKTFNMVTDFAILLLHIWMLRPMHVPLPKKIGVTLILMAGGFVCAVSLMRMITALIGMFDSDITYHYTNNIIWGIVEMQFGITCACLPCLKPCFRQYFPALPFFDVRPEQSIISSFQLSSRVARFGRADRWTHPPPADPTVN</sequence>
<evidence type="ECO:0000313" key="8">
    <source>
        <dbReference type="EMBL" id="GAB1309803.1"/>
    </source>
</evidence>
<dbReference type="Proteomes" id="UP001628179">
    <property type="component" value="Unassembled WGS sequence"/>
</dbReference>
<dbReference type="Pfam" id="PF20684">
    <property type="entry name" value="Fung_rhodopsin"/>
    <property type="match status" value="1"/>
</dbReference>
<evidence type="ECO:0000256" key="4">
    <source>
        <dbReference type="ARBA" id="ARBA00023136"/>
    </source>
</evidence>
<feature type="domain" description="Rhodopsin" evidence="7">
    <location>
        <begin position="2"/>
        <end position="205"/>
    </location>
</feature>
<keyword evidence="3 6" id="KW-1133">Transmembrane helix</keyword>
<reference evidence="8 9" key="1">
    <citation type="submission" date="2024-09" db="EMBL/GenBank/DDBJ databases">
        <title>Itraconazole resistance in Madurella fahalii resulting from another homologue of gene encoding cytochrome P450 14-alpha sterol demethylase (CYP51).</title>
        <authorList>
            <person name="Yoshioka I."/>
            <person name="Fahal A.H."/>
            <person name="Kaneko S."/>
            <person name="Yaguchi T."/>
        </authorList>
    </citation>
    <scope>NUCLEOTIDE SEQUENCE [LARGE SCALE GENOMIC DNA]</scope>
    <source>
        <strain evidence="8 9">IFM 68171</strain>
    </source>
</reference>
<gene>
    <name evidence="8" type="ORF">MFIFM68171_00013</name>
</gene>
<comment type="caution">
    <text evidence="8">The sequence shown here is derived from an EMBL/GenBank/DDBJ whole genome shotgun (WGS) entry which is preliminary data.</text>
</comment>
<feature type="transmembrane region" description="Helical" evidence="6">
    <location>
        <begin position="62"/>
        <end position="84"/>
    </location>
</feature>
<dbReference type="PANTHER" id="PTHR33048">
    <property type="entry name" value="PTH11-LIKE INTEGRAL MEMBRANE PROTEIN (AFU_ORTHOLOGUE AFUA_5G11245)"/>
    <property type="match status" value="1"/>
</dbReference>
<evidence type="ECO:0000256" key="2">
    <source>
        <dbReference type="ARBA" id="ARBA00022692"/>
    </source>
</evidence>